<comment type="caution">
    <text evidence="1">The sequence shown here is derived from an EMBL/GenBank/DDBJ whole genome shotgun (WGS) entry which is preliminary data.</text>
</comment>
<evidence type="ECO:0000313" key="1">
    <source>
        <dbReference type="EMBL" id="KAK9104676.1"/>
    </source>
</evidence>
<gene>
    <name evidence="1" type="ORF">Scep_021520</name>
</gene>
<keyword evidence="2" id="KW-1185">Reference proteome</keyword>
<evidence type="ECO:0000313" key="2">
    <source>
        <dbReference type="Proteomes" id="UP001419268"/>
    </source>
</evidence>
<dbReference type="EMBL" id="JBBNAG010000009">
    <property type="protein sequence ID" value="KAK9104676.1"/>
    <property type="molecule type" value="Genomic_DNA"/>
</dbReference>
<organism evidence="1 2">
    <name type="scientific">Stephania cephalantha</name>
    <dbReference type="NCBI Taxonomy" id="152367"/>
    <lineage>
        <taxon>Eukaryota</taxon>
        <taxon>Viridiplantae</taxon>
        <taxon>Streptophyta</taxon>
        <taxon>Embryophyta</taxon>
        <taxon>Tracheophyta</taxon>
        <taxon>Spermatophyta</taxon>
        <taxon>Magnoliopsida</taxon>
        <taxon>Ranunculales</taxon>
        <taxon>Menispermaceae</taxon>
        <taxon>Menispermoideae</taxon>
        <taxon>Cissampelideae</taxon>
        <taxon>Stephania</taxon>
    </lineage>
</organism>
<dbReference type="AlphaFoldDB" id="A0AAP0F3L1"/>
<protein>
    <submittedName>
        <fullName evidence="1">Uncharacterized protein</fullName>
    </submittedName>
</protein>
<reference evidence="1 2" key="1">
    <citation type="submission" date="2024-01" db="EMBL/GenBank/DDBJ databases">
        <title>Genome assemblies of Stephania.</title>
        <authorList>
            <person name="Yang L."/>
        </authorList>
    </citation>
    <scope>NUCLEOTIDE SEQUENCE [LARGE SCALE GENOMIC DNA]</scope>
    <source>
        <strain evidence="1">JXDWG</strain>
        <tissue evidence="1">Leaf</tissue>
    </source>
</reference>
<proteinExistence type="predicted"/>
<dbReference type="Proteomes" id="UP001419268">
    <property type="component" value="Unassembled WGS sequence"/>
</dbReference>
<accession>A0AAP0F3L1</accession>
<name>A0AAP0F3L1_9MAGN</name>
<sequence>MEYFSGSPIASLAATPFALAPCFSSLYTMRETSIIATCLSAVRMATIIILDNV</sequence>